<keyword evidence="2" id="KW-0378">Hydrolase</keyword>
<dbReference type="EMBL" id="CP042467">
    <property type="protein sequence ID" value="QED30387.1"/>
    <property type="molecule type" value="Genomic_DNA"/>
</dbReference>
<dbReference type="InterPro" id="IPR027417">
    <property type="entry name" value="P-loop_NTPase"/>
</dbReference>
<keyword evidence="4" id="KW-0067">ATP-binding</keyword>
<evidence type="ECO:0000313" key="9">
    <source>
        <dbReference type="Proteomes" id="UP000321595"/>
    </source>
</evidence>
<dbReference type="InterPro" id="IPR001650">
    <property type="entry name" value="Helicase_C-like"/>
</dbReference>
<dbReference type="CDD" id="cd18793">
    <property type="entry name" value="SF2_C_SNF"/>
    <property type="match status" value="1"/>
</dbReference>
<dbReference type="NCBIfam" id="NF038317">
    <property type="entry name" value="DISARM_DrmD"/>
    <property type="match status" value="1"/>
</dbReference>
<dbReference type="InterPro" id="IPR014001">
    <property type="entry name" value="Helicase_ATP-bd"/>
</dbReference>
<dbReference type="InterPro" id="IPR049730">
    <property type="entry name" value="SNF2/RAD54-like_C"/>
</dbReference>
<dbReference type="SUPFAM" id="SSF52540">
    <property type="entry name" value="P-loop containing nucleoside triphosphate hydrolases"/>
    <property type="match status" value="2"/>
</dbReference>
<dbReference type="CDD" id="cd18011">
    <property type="entry name" value="DEXDc_RapA"/>
    <property type="match status" value="1"/>
</dbReference>
<dbReference type="PROSITE" id="PS51194">
    <property type="entry name" value="HELICASE_CTER"/>
    <property type="match status" value="1"/>
</dbReference>
<dbReference type="PROSITE" id="PS51192">
    <property type="entry name" value="HELICASE_ATP_BIND_1"/>
    <property type="match status" value="1"/>
</dbReference>
<keyword evidence="9" id="KW-1185">Reference proteome</keyword>
<reference evidence="8 9" key="1">
    <citation type="submission" date="2019-08" db="EMBL/GenBank/DDBJ databases">
        <authorList>
            <person name="Liang Q."/>
        </authorList>
    </citation>
    <scope>NUCLEOTIDE SEQUENCE [LARGE SCALE GENOMIC DNA]</scope>
    <source>
        <strain evidence="8 9">V1718</strain>
    </source>
</reference>
<organism evidence="8 9">
    <name type="scientific">Microvenator marinus</name>
    <dbReference type="NCBI Taxonomy" id="2600177"/>
    <lineage>
        <taxon>Bacteria</taxon>
        <taxon>Deltaproteobacteria</taxon>
        <taxon>Bradymonadales</taxon>
        <taxon>Microvenatoraceae</taxon>
        <taxon>Microvenator</taxon>
    </lineage>
</organism>
<evidence type="ECO:0000259" key="7">
    <source>
        <dbReference type="PROSITE" id="PS51194"/>
    </source>
</evidence>
<dbReference type="GO" id="GO:0005524">
    <property type="term" value="F:ATP binding"/>
    <property type="evidence" value="ECO:0007669"/>
    <property type="project" value="UniProtKB-KW"/>
</dbReference>
<sequence length="1088" mass="124530">MMATVRNRRGIITNLHPFDGKSDGILHLVTISYTDSDGVQEDQVIWEREPNATCVLPLALPAVEKSPPMLAHEYDALLRATRWGALTPFLAPEDPSKKGAEPISAPFHGAVQVEDFQLVPMLKALRMPRVSLLLADDVGLGKTIEAGLILNELLIRRRIRRVLILCPASLRDQWQQEMDEKFALSFDVIDRDETINLKKRLGMDANPWRVFPRAIASYHYLRQPNVMEEFRAATESNDPTQPSHMPWDLLIVDEAHNLMPANYGEDSDLANMLRIISPWFEHKLFLTATPHNGHTRCFTGLLEQLDPSRFHRTSDLHDKRNQGMKKRISEVVVRRLKSDINNLDLENNRPPRFADRELKSNDVNFGPGELQLFRAFESFRLALLRELPKNDMKELLAGRFSLEVLNKRLLSGPTTFADSWFRFRHGMDGSPEKDVQSANQSDVANAKRAVDREIDDDVEHERVQRFAAETTGEWFKQYYHKLKSEIETLDRSLATLGLKPVESGIVQVPTEDARFDILANFIEDRLRQDKGWRSDERLIIFTEYMTSLNYLSHRLRTRFKDHTRFHIRELFGGMQRAEREEIKLIFNDPDSGARILIATDAASEGLNLQESARLLFHWDIPWNPARLEQRNGRLDRHGQARTVEVNHFDSSAADDLKFMARVITKVHTIRNDLQTMGEVFERAFEEKFSSLTESKNALPNLDRRTAHVQKTSEAKLDLGETKSQDDVLLEEAARIGEFQDHIDLTPDSLKSTLEAALGIGTGLPRLSSSDGGRYSLNHPIPPHWNYLIDSTLRKGIADRAQSGALPRLAFDSGTMTEQVGERRVFRHRKDTVLMHLGHPLFKQTLAQFARARFPNAGVVKGEYSTTLDASRWIVRTGGVPNGMDALLLFTVEELAINKLREPLHHWVRTIEIPIKDGQLQTPMPYRPPTEVPTGESATPVQLEIARDIWTDIALDCMEFVKSLKGARSEQIKSLLKEHRPAVIKAEKQRYTERINEIKSESQSKNVDKLKADLEKETAQQALDSDSKQRRMEKIRSLEDEIKLRESHYAQLLESVKKQEEEFLKHILPNRLELDGEISIFPVAVEIRL</sequence>
<protein>
    <submittedName>
        <fullName evidence="8">DNA helicase</fullName>
    </submittedName>
</protein>
<dbReference type="Pfam" id="PF00176">
    <property type="entry name" value="SNF2-rel_dom"/>
    <property type="match status" value="1"/>
</dbReference>
<feature type="region of interest" description="Disordered" evidence="5">
    <location>
        <begin position="431"/>
        <end position="450"/>
    </location>
</feature>
<accession>A0A5B8XYZ8</accession>
<keyword evidence="1" id="KW-0547">Nucleotide-binding</keyword>
<dbReference type="SMART" id="SM00490">
    <property type="entry name" value="HELICc"/>
    <property type="match status" value="1"/>
</dbReference>
<evidence type="ECO:0000256" key="1">
    <source>
        <dbReference type="ARBA" id="ARBA00022741"/>
    </source>
</evidence>
<dbReference type="Gene3D" id="3.40.50.10810">
    <property type="entry name" value="Tandem AAA-ATPase domain"/>
    <property type="match status" value="1"/>
</dbReference>
<dbReference type="Pfam" id="PF00271">
    <property type="entry name" value="Helicase_C"/>
    <property type="match status" value="1"/>
</dbReference>
<evidence type="ECO:0000256" key="2">
    <source>
        <dbReference type="ARBA" id="ARBA00022801"/>
    </source>
</evidence>
<dbReference type="KEGG" id="bbae:FRD01_22565"/>
<evidence type="ECO:0000256" key="4">
    <source>
        <dbReference type="ARBA" id="ARBA00022840"/>
    </source>
</evidence>
<evidence type="ECO:0000256" key="3">
    <source>
        <dbReference type="ARBA" id="ARBA00022806"/>
    </source>
</evidence>
<dbReference type="Gene3D" id="3.40.50.300">
    <property type="entry name" value="P-loop containing nucleotide triphosphate hydrolases"/>
    <property type="match status" value="1"/>
</dbReference>
<evidence type="ECO:0000256" key="5">
    <source>
        <dbReference type="SAM" id="MobiDB-lite"/>
    </source>
</evidence>
<dbReference type="InterPro" id="IPR000330">
    <property type="entry name" value="SNF2_N"/>
</dbReference>
<dbReference type="OrthoDB" id="18878at2"/>
<dbReference type="Proteomes" id="UP000321595">
    <property type="component" value="Chromosome"/>
</dbReference>
<gene>
    <name evidence="8" type="ORF">FRD01_22565</name>
</gene>
<feature type="domain" description="Helicase ATP-binding" evidence="6">
    <location>
        <begin position="123"/>
        <end position="308"/>
    </location>
</feature>
<dbReference type="AlphaFoldDB" id="A0A5B8XYZ8"/>
<dbReference type="InterPro" id="IPR057342">
    <property type="entry name" value="DEXDc_RapA"/>
</dbReference>
<dbReference type="GO" id="GO:0004386">
    <property type="term" value="F:helicase activity"/>
    <property type="evidence" value="ECO:0007669"/>
    <property type="project" value="UniProtKB-KW"/>
</dbReference>
<dbReference type="InterPro" id="IPR038718">
    <property type="entry name" value="SNF2-like_sf"/>
</dbReference>
<feature type="domain" description="Helicase C-terminal" evidence="7">
    <location>
        <begin position="514"/>
        <end position="684"/>
    </location>
</feature>
<proteinExistence type="predicted"/>
<dbReference type="PANTHER" id="PTHR10799">
    <property type="entry name" value="SNF2/RAD54 HELICASE FAMILY"/>
    <property type="match status" value="1"/>
</dbReference>
<dbReference type="GO" id="GO:0016787">
    <property type="term" value="F:hydrolase activity"/>
    <property type="evidence" value="ECO:0007669"/>
    <property type="project" value="UniProtKB-KW"/>
</dbReference>
<keyword evidence="3 8" id="KW-0347">Helicase</keyword>
<evidence type="ECO:0000313" key="8">
    <source>
        <dbReference type="EMBL" id="QED30387.1"/>
    </source>
</evidence>
<name>A0A5B8XYZ8_9DELT</name>
<dbReference type="SMART" id="SM00487">
    <property type="entry name" value="DEXDc"/>
    <property type="match status" value="1"/>
</dbReference>
<evidence type="ECO:0000259" key="6">
    <source>
        <dbReference type="PROSITE" id="PS51192"/>
    </source>
</evidence>